<dbReference type="AlphaFoldDB" id="A0A939HKI0"/>
<dbReference type="Pfam" id="PF04241">
    <property type="entry name" value="DUF423"/>
    <property type="match status" value="1"/>
</dbReference>
<sequence>MPGGQDASACRRGQNLLCRAGPIGLYTKAMLTSHSLPRIWLICGALAAGTGTIMGALAAHLPDTAFGAGGRAMAHSAMDMQMWHGIALVALGQGTATRRNRLVLAGGTGLLVGMLLFCGGVYYTAFTGLRINHLAPTGGSLIILSWLALAAGWIRRA</sequence>
<organism evidence="2 3">
    <name type="scientific">Acetobacter garciniae</name>
    <dbReference type="NCBI Taxonomy" id="2817435"/>
    <lineage>
        <taxon>Bacteria</taxon>
        <taxon>Pseudomonadati</taxon>
        <taxon>Pseudomonadota</taxon>
        <taxon>Alphaproteobacteria</taxon>
        <taxon>Acetobacterales</taxon>
        <taxon>Acetobacteraceae</taxon>
        <taxon>Acetobacter</taxon>
    </lineage>
</organism>
<dbReference type="InterPro" id="IPR006696">
    <property type="entry name" value="DUF423"/>
</dbReference>
<gene>
    <name evidence="2" type="ORF">J2D77_00945</name>
</gene>
<dbReference type="Proteomes" id="UP000664073">
    <property type="component" value="Unassembled WGS sequence"/>
</dbReference>
<keyword evidence="1" id="KW-0472">Membrane</keyword>
<evidence type="ECO:0000313" key="3">
    <source>
        <dbReference type="Proteomes" id="UP000664073"/>
    </source>
</evidence>
<feature type="transmembrane region" description="Helical" evidence="1">
    <location>
        <begin position="39"/>
        <end position="60"/>
    </location>
</feature>
<dbReference type="EMBL" id="JAFVMH010000001">
    <property type="protein sequence ID" value="MBO1323721.1"/>
    <property type="molecule type" value="Genomic_DNA"/>
</dbReference>
<name>A0A939HKI0_9PROT</name>
<keyword evidence="1" id="KW-0812">Transmembrane</keyword>
<reference evidence="2" key="1">
    <citation type="submission" date="2021-03" db="EMBL/GenBank/DDBJ databases">
        <title>The complete genome sequence of Acetobacter sp. TBRC 12339.</title>
        <authorList>
            <person name="Charoenyingcharoen P."/>
            <person name="Yukphan P."/>
        </authorList>
    </citation>
    <scope>NUCLEOTIDE SEQUENCE</scope>
    <source>
        <strain evidence="2">TBRC 12339</strain>
    </source>
</reference>
<comment type="caution">
    <text evidence="2">The sequence shown here is derived from an EMBL/GenBank/DDBJ whole genome shotgun (WGS) entry which is preliminary data.</text>
</comment>
<evidence type="ECO:0000256" key="1">
    <source>
        <dbReference type="SAM" id="Phobius"/>
    </source>
</evidence>
<feature type="transmembrane region" description="Helical" evidence="1">
    <location>
        <begin position="103"/>
        <end position="123"/>
    </location>
</feature>
<feature type="transmembrane region" description="Helical" evidence="1">
    <location>
        <begin position="135"/>
        <end position="154"/>
    </location>
</feature>
<keyword evidence="3" id="KW-1185">Reference proteome</keyword>
<evidence type="ECO:0000313" key="2">
    <source>
        <dbReference type="EMBL" id="MBO1323721.1"/>
    </source>
</evidence>
<keyword evidence="1" id="KW-1133">Transmembrane helix</keyword>
<proteinExistence type="predicted"/>
<accession>A0A939HKI0</accession>
<protein>
    <submittedName>
        <fullName evidence="2">DUF423 domain-containing protein</fullName>
    </submittedName>
</protein>